<dbReference type="Ensembl" id="ENSPANT00000067924.1">
    <property type="protein sequence ID" value="ENSPANP00000050846.1"/>
    <property type="gene ID" value="ENSPANG00000042939.1"/>
</dbReference>
<reference evidence="2" key="2">
    <citation type="submission" date="2025-09" db="UniProtKB">
        <authorList>
            <consortium name="Ensembl"/>
        </authorList>
    </citation>
    <scope>IDENTIFICATION</scope>
</reference>
<sequence length="121" mass="13901">METKDQKKHRKKNSGPKAEKKKKRHLQDLQLGDEEDARKRNPKAFAVQSAVRMARSFHRTQDLKTKKHHIPVVDRTPRAPCSGSGDGASKSWKEHFDTMPHSKLHPAEADRDQRPCDNCAR</sequence>
<keyword evidence="3" id="KW-1185">Reference proteome</keyword>
<evidence type="ECO:0000256" key="1">
    <source>
        <dbReference type="SAM" id="MobiDB-lite"/>
    </source>
</evidence>
<organism evidence="2 3">
    <name type="scientific">Papio anubis</name>
    <name type="common">Olive baboon</name>
    <dbReference type="NCBI Taxonomy" id="9555"/>
    <lineage>
        <taxon>Eukaryota</taxon>
        <taxon>Metazoa</taxon>
        <taxon>Chordata</taxon>
        <taxon>Craniata</taxon>
        <taxon>Vertebrata</taxon>
        <taxon>Euteleostomi</taxon>
        <taxon>Mammalia</taxon>
        <taxon>Eutheria</taxon>
        <taxon>Euarchontoglires</taxon>
        <taxon>Primates</taxon>
        <taxon>Haplorrhini</taxon>
        <taxon>Catarrhini</taxon>
        <taxon>Cercopithecidae</taxon>
        <taxon>Cercopithecinae</taxon>
        <taxon>Papio</taxon>
    </lineage>
</organism>
<feature type="region of interest" description="Disordered" evidence="1">
    <location>
        <begin position="60"/>
        <end position="121"/>
    </location>
</feature>
<feature type="compositionally biased region" description="Basic and acidic residues" evidence="1">
    <location>
        <begin position="91"/>
        <end position="121"/>
    </location>
</feature>
<dbReference type="PANTHER" id="PTHR12858">
    <property type="entry name" value="RIBOSOME BIOGENESIS PROTEIN"/>
    <property type="match status" value="1"/>
</dbReference>
<dbReference type="InterPro" id="IPR039761">
    <property type="entry name" value="Bms1/Tsr1"/>
</dbReference>
<dbReference type="KEGG" id="panu:116273084"/>
<name>A0A8I5MZS1_PAPAN</name>
<dbReference type="Proteomes" id="UP000028761">
    <property type="component" value="Unplaced"/>
</dbReference>
<proteinExistence type="predicted"/>
<reference evidence="2" key="1">
    <citation type="submission" date="2025-08" db="UniProtKB">
        <authorList>
            <consortium name="Ensembl"/>
        </authorList>
    </citation>
    <scope>IDENTIFICATION</scope>
</reference>
<dbReference type="GO" id="GO:0030686">
    <property type="term" value="C:90S preribosome"/>
    <property type="evidence" value="ECO:0007669"/>
    <property type="project" value="TreeGrafter"/>
</dbReference>
<dbReference type="GeneID" id="116273084"/>
<evidence type="ECO:0000313" key="3">
    <source>
        <dbReference type="Proteomes" id="UP000028761"/>
    </source>
</evidence>
<dbReference type="GO" id="GO:0000479">
    <property type="term" value="P:endonucleolytic cleavage of tricistronic rRNA transcript (SSU-rRNA, 5.8S rRNA, LSU-rRNA)"/>
    <property type="evidence" value="ECO:0007669"/>
    <property type="project" value="TreeGrafter"/>
</dbReference>
<protein>
    <submittedName>
        <fullName evidence="2">Uncharacterized protein</fullName>
    </submittedName>
</protein>
<feature type="compositionally biased region" description="Basic residues" evidence="1">
    <location>
        <begin position="1"/>
        <end position="25"/>
    </location>
</feature>
<dbReference type="GO" id="GO:0003924">
    <property type="term" value="F:GTPase activity"/>
    <property type="evidence" value="ECO:0007669"/>
    <property type="project" value="TreeGrafter"/>
</dbReference>
<dbReference type="AlphaFoldDB" id="A0A8I5MZS1"/>
<dbReference type="GO" id="GO:0034511">
    <property type="term" value="F:U3 snoRNA binding"/>
    <property type="evidence" value="ECO:0007669"/>
    <property type="project" value="TreeGrafter"/>
</dbReference>
<dbReference type="GeneTree" id="ENSGT00940000153195"/>
<dbReference type="GO" id="GO:0005525">
    <property type="term" value="F:GTP binding"/>
    <property type="evidence" value="ECO:0007669"/>
    <property type="project" value="TreeGrafter"/>
</dbReference>
<dbReference type="GO" id="GO:0000462">
    <property type="term" value="P:maturation of SSU-rRNA from tricistronic rRNA transcript (SSU-rRNA, 5.8S rRNA, LSU-rRNA)"/>
    <property type="evidence" value="ECO:0007669"/>
    <property type="project" value="TreeGrafter"/>
</dbReference>
<feature type="region of interest" description="Disordered" evidence="1">
    <location>
        <begin position="1"/>
        <end position="42"/>
    </location>
</feature>
<dbReference type="RefSeq" id="XP_031517868.1">
    <property type="nucleotide sequence ID" value="XM_031662008.1"/>
</dbReference>
<dbReference type="PANTHER" id="PTHR12858:SF2">
    <property type="entry name" value="RIBOSOME BIOGENESIS PROTEIN BMS1 HOMOLOG"/>
    <property type="match status" value="1"/>
</dbReference>
<evidence type="ECO:0000313" key="2">
    <source>
        <dbReference type="Ensembl" id="ENSPANP00000050846.1"/>
    </source>
</evidence>
<accession>A0A8I5MZS1</accession>